<dbReference type="EMBL" id="CP028923">
    <property type="protein sequence ID" value="QCK15797.1"/>
    <property type="molecule type" value="Genomic_DNA"/>
</dbReference>
<dbReference type="RefSeq" id="WP_137091392.1">
    <property type="nucleotide sequence ID" value="NZ_CP028923.1"/>
</dbReference>
<evidence type="ECO:0000313" key="2">
    <source>
        <dbReference type="Proteomes" id="UP000298616"/>
    </source>
</evidence>
<dbReference type="Proteomes" id="UP000298616">
    <property type="component" value="Chromosome"/>
</dbReference>
<dbReference type="SUPFAM" id="SSF82185">
    <property type="entry name" value="Histone H3 K4-specific methyltransferase SET7/9 N-terminal domain"/>
    <property type="match status" value="1"/>
</dbReference>
<evidence type="ECO:0000313" key="1">
    <source>
        <dbReference type="EMBL" id="QCK15797.1"/>
    </source>
</evidence>
<dbReference type="AlphaFoldDB" id="A0A4D7JMB8"/>
<organism evidence="1 2">
    <name type="scientific">Mangrovivirga cuniculi</name>
    <dbReference type="NCBI Taxonomy" id="2715131"/>
    <lineage>
        <taxon>Bacteria</taxon>
        <taxon>Pseudomonadati</taxon>
        <taxon>Bacteroidota</taxon>
        <taxon>Cytophagia</taxon>
        <taxon>Cytophagales</taxon>
        <taxon>Mangrovivirgaceae</taxon>
        <taxon>Mangrovivirga</taxon>
    </lineage>
</organism>
<reference evidence="1 2" key="1">
    <citation type="submission" date="2018-04" db="EMBL/GenBank/DDBJ databases">
        <title>Complete genome uncultured novel isolate.</title>
        <authorList>
            <person name="Merlino G."/>
        </authorList>
    </citation>
    <scope>NUCLEOTIDE SEQUENCE [LARGE SCALE GENOMIC DNA]</scope>
    <source>
        <strain evidence="2">R1DC9</strain>
    </source>
</reference>
<name>A0A4D7JMB8_9BACT</name>
<dbReference type="KEGG" id="fpf:DCC35_14105"/>
<gene>
    <name evidence="1" type="ORF">DCC35_14105</name>
</gene>
<dbReference type="OrthoDB" id="1039448at2"/>
<protein>
    <submittedName>
        <fullName evidence="1">Uncharacterized protein</fullName>
    </submittedName>
</protein>
<proteinExistence type="predicted"/>
<accession>A0A4D7JMB8</accession>
<sequence>MNIKSIVIMVLILVSQLSYGQEVKRKKKKKYSSTFSEVYYVLKRDKSVKDGPYELMFKGNTIIKGEYTDSKKTGNWQYFNLQGELLLTYDFEQDSMISWNNKKIDVVQWNQGISKNGPFVSMGGNIVSLARVAFSAKRVPYNYHLNSIIYIFDIISI</sequence>
<keyword evidence="2" id="KW-1185">Reference proteome</keyword>